<dbReference type="PANTHER" id="PTHR43725:SF47">
    <property type="entry name" value="UDP-GLUCOSE 4-EPIMERASE"/>
    <property type="match status" value="1"/>
</dbReference>
<reference evidence="10 11" key="1">
    <citation type="journal article" date="2022" name="Int. J. Syst. Evol. Microbiol.">
        <title>Neobacillus kokaensis sp. nov., isolated from soil.</title>
        <authorList>
            <person name="Yuki K."/>
            <person name="Matsubara H."/>
            <person name="Yamaguchi S."/>
        </authorList>
    </citation>
    <scope>NUCLEOTIDE SEQUENCE [LARGE SCALE GENOMIC DNA]</scope>
    <source>
        <strain evidence="10 11">LOB 377</strain>
    </source>
</reference>
<dbReference type="InterPro" id="IPR036291">
    <property type="entry name" value="NAD(P)-bd_dom_sf"/>
</dbReference>
<dbReference type="CDD" id="cd05247">
    <property type="entry name" value="UDP_G4E_1_SDR_e"/>
    <property type="match status" value="1"/>
</dbReference>
<comment type="pathway">
    <text evidence="8">Carbohydrate metabolism; galactose metabolism.</text>
</comment>
<evidence type="ECO:0000313" key="10">
    <source>
        <dbReference type="EMBL" id="GHH97866.1"/>
    </source>
</evidence>
<keyword evidence="6 8" id="KW-0520">NAD</keyword>
<evidence type="ECO:0000256" key="2">
    <source>
        <dbReference type="ARBA" id="ARBA00001911"/>
    </source>
</evidence>
<dbReference type="EC" id="5.1.3.2" evidence="4 8"/>
<dbReference type="Gene3D" id="3.90.25.10">
    <property type="entry name" value="UDP-galactose 4-epimerase, domain 1"/>
    <property type="match status" value="1"/>
</dbReference>
<dbReference type="Proteomes" id="UP000637074">
    <property type="component" value="Unassembled WGS sequence"/>
</dbReference>
<evidence type="ECO:0000256" key="8">
    <source>
        <dbReference type="RuleBase" id="RU366046"/>
    </source>
</evidence>
<dbReference type="PANTHER" id="PTHR43725">
    <property type="entry name" value="UDP-GLUCOSE 4-EPIMERASE"/>
    <property type="match status" value="1"/>
</dbReference>
<evidence type="ECO:0000259" key="9">
    <source>
        <dbReference type="Pfam" id="PF16363"/>
    </source>
</evidence>
<evidence type="ECO:0000256" key="1">
    <source>
        <dbReference type="ARBA" id="ARBA00000083"/>
    </source>
</evidence>
<gene>
    <name evidence="10" type="primary">galE_2</name>
    <name evidence="10" type="ORF">AM1BK_14090</name>
</gene>
<feature type="domain" description="NAD(P)-binding" evidence="9">
    <location>
        <begin position="4"/>
        <end position="323"/>
    </location>
</feature>
<evidence type="ECO:0000256" key="6">
    <source>
        <dbReference type="ARBA" id="ARBA00023027"/>
    </source>
</evidence>
<keyword evidence="11" id="KW-1185">Reference proteome</keyword>
<dbReference type="InterPro" id="IPR005886">
    <property type="entry name" value="UDP_G4E"/>
</dbReference>
<dbReference type="Pfam" id="PF16363">
    <property type="entry name" value="GDP_Man_Dehyd"/>
    <property type="match status" value="1"/>
</dbReference>
<comment type="similarity">
    <text evidence="3 8">Belongs to the NAD(P)-dependent epimerase/dehydratase family.</text>
</comment>
<dbReference type="NCBIfam" id="TIGR01179">
    <property type="entry name" value="galE"/>
    <property type="match status" value="1"/>
</dbReference>
<keyword evidence="8" id="KW-0119">Carbohydrate metabolism</keyword>
<dbReference type="NCBIfam" id="NF007956">
    <property type="entry name" value="PRK10675.1"/>
    <property type="match status" value="1"/>
</dbReference>
<dbReference type="SUPFAM" id="SSF51735">
    <property type="entry name" value="NAD(P)-binding Rossmann-fold domains"/>
    <property type="match status" value="1"/>
</dbReference>
<comment type="catalytic activity">
    <reaction evidence="1 8">
        <text>UDP-alpha-D-glucose = UDP-alpha-D-galactose</text>
        <dbReference type="Rhea" id="RHEA:22168"/>
        <dbReference type="ChEBI" id="CHEBI:58885"/>
        <dbReference type="ChEBI" id="CHEBI:66914"/>
        <dbReference type="EC" id="5.1.3.2"/>
    </reaction>
</comment>
<evidence type="ECO:0000256" key="3">
    <source>
        <dbReference type="ARBA" id="ARBA00007637"/>
    </source>
</evidence>
<keyword evidence="7 8" id="KW-0413">Isomerase</keyword>
<dbReference type="InterPro" id="IPR016040">
    <property type="entry name" value="NAD(P)-bd_dom"/>
</dbReference>
<dbReference type="RefSeq" id="WP_191271153.1">
    <property type="nucleotide sequence ID" value="NZ_BNDS01000004.1"/>
</dbReference>
<protein>
    <recommendedName>
        <fullName evidence="5 8">UDP-glucose 4-epimerase</fullName>
        <ecNumber evidence="4 8">5.1.3.2</ecNumber>
    </recommendedName>
</protein>
<comment type="caution">
    <text evidence="10">The sequence shown here is derived from an EMBL/GenBank/DDBJ whole genome shotgun (WGS) entry which is preliminary data.</text>
</comment>
<name>A0ABQ3N194_9BACI</name>
<proteinExistence type="inferred from homology"/>
<sequence length="335" mass="37076">MAILVTGGAGYIGSHTCVELLNAGYDIIVVDNFSNSKPESLSRVKEITGKEVRFYEVDLLDREGLDEVFAQNTIEAVIHFAGLKAVGESVSIPLHYYHNNITGTLILCEIMKKYEVKKLVFSSSATVYGMPERVPISEDFPLSATNPYGRTKLMIEEILRDLYVADNDWSIALLRYFNPIGAHESGRIGEDPNGIPNNLMPFITQVAVGKLEQLQVFGNDYPTIDGTGVRDYIHVVDLANGHLKALEKIISANGVEAYNLGTGTGYSVLQIVSAFEKASGVTIPHKIVDRRPGDVAVCFADPSKAKNELRWTAERGIEEMCRDSWKWQKNNPEGY</sequence>
<evidence type="ECO:0000256" key="4">
    <source>
        <dbReference type="ARBA" id="ARBA00013189"/>
    </source>
</evidence>
<evidence type="ECO:0000256" key="5">
    <source>
        <dbReference type="ARBA" id="ARBA00018569"/>
    </source>
</evidence>
<dbReference type="Gene3D" id="3.40.50.720">
    <property type="entry name" value="NAD(P)-binding Rossmann-like Domain"/>
    <property type="match status" value="1"/>
</dbReference>
<comment type="cofactor">
    <cofactor evidence="2 8">
        <name>NAD(+)</name>
        <dbReference type="ChEBI" id="CHEBI:57540"/>
    </cofactor>
</comment>
<evidence type="ECO:0000313" key="11">
    <source>
        <dbReference type="Proteomes" id="UP000637074"/>
    </source>
</evidence>
<accession>A0ABQ3N194</accession>
<evidence type="ECO:0000256" key="7">
    <source>
        <dbReference type="ARBA" id="ARBA00023235"/>
    </source>
</evidence>
<organism evidence="10 11">
    <name type="scientific">Neobacillus kokaensis</name>
    <dbReference type="NCBI Taxonomy" id="2759023"/>
    <lineage>
        <taxon>Bacteria</taxon>
        <taxon>Bacillati</taxon>
        <taxon>Bacillota</taxon>
        <taxon>Bacilli</taxon>
        <taxon>Bacillales</taxon>
        <taxon>Bacillaceae</taxon>
        <taxon>Neobacillus</taxon>
    </lineage>
</organism>
<dbReference type="EMBL" id="BNDS01000004">
    <property type="protein sequence ID" value="GHH97866.1"/>
    <property type="molecule type" value="Genomic_DNA"/>
</dbReference>
<comment type="subunit">
    <text evidence="8">Homodimer.</text>
</comment>